<name>A0ABU2HAE2_9ACTN</name>
<protein>
    <submittedName>
        <fullName evidence="1">Uncharacterized protein</fullName>
    </submittedName>
</protein>
<gene>
    <name evidence="1" type="ORF">RIF23_18285</name>
</gene>
<proteinExistence type="predicted"/>
<dbReference type="EMBL" id="JAVLVT010000010">
    <property type="protein sequence ID" value="MDS1272241.1"/>
    <property type="molecule type" value="Genomic_DNA"/>
</dbReference>
<dbReference type="Proteomes" id="UP001250214">
    <property type="component" value="Unassembled WGS sequence"/>
</dbReference>
<dbReference type="RefSeq" id="WP_310913813.1">
    <property type="nucleotide sequence ID" value="NZ_JAVLVT010000010.1"/>
</dbReference>
<sequence length="198" mass="21352">MKIATITPLVFVYFLISSCGITDSDYFGSNESRSESDASENSISGEEVVEGPFLFVVPDGWNEVPESDLPDGWDVMYEATESGDLLAEVGVLSGSSSITHAHEAALGVHVGMRETTRDYEEDPEFEVPGFDEAFRVDYVIDPQDSAEVRATDVGVVLGEPDDVGSYSGSAVFVLRGIEEELTPEVRDEVLGSLRAAEG</sequence>
<keyword evidence="2" id="KW-1185">Reference proteome</keyword>
<reference evidence="2" key="1">
    <citation type="submission" date="2023-07" db="EMBL/GenBank/DDBJ databases">
        <title>Novel species in the genus Lipingzhangella isolated from Sambhar Salt Lake.</title>
        <authorList>
            <person name="Jiya N."/>
            <person name="Kajale S."/>
            <person name="Sharma A."/>
        </authorList>
    </citation>
    <scope>NUCLEOTIDE SEQUENCE [LARGE SCALE GENOMIC DNA]</scope>
    <source>
        <strain evidence="2">LS1_29</strain>
    </source>
</reference>
<comment type="caution">
    <text evidence="1">The sequence shown here is derived from an EMBL/GenBank/DDBJ whole genome shotgun (WGS) entry which is preliminary data.</text>
</comment>
<accession>A0ABU2HAE2</accession>
<dbReference type="PROSITE" id="PS51257">
    <property type="entry name" value="PROKAR_LIPOPROTEIN"/>
    <property type="match status" value="1"/>
</dbReference>
<evidence type="ECO:0000313" key="1">
    <source>
        <dbReference type="EMBL" id="MDS1272241.1"/>
    </source>
</evidence>
<organism evidence="1 2">
    <name type="scientific">Lipingzhangella rawalii</name>
    <dbReference type="NCBI Taxonomy" id="2055835"/>
    <lineage>
        <taxon>Bacteria</taxon>
        <taxon>Bacillati</taxon>
        <taxon>Actinomycetota</taxon>
        <taxon>Actinomycetes</taxon>
        <taxon>Streptosporangiales</taxon>
        <taxon>Nocardiopsidaceae</taxon>
        <taxon>Lipingzhangella</taxon>
    </lineage>
</organism>
<evidence type="ECO:0000313" key="2">
    <source>
        <dbReference type="Proteomes" id="UP001250214"/>
    </source>
</evidence>